<reference evidence="2" key="2">
    <citation type="submission" date="2015-01" db="EMBL/GenBank/DDBJ databases">
        <title>Evolutionary Origins and Diversification of the Mycorrhizal Mutualists.</title>
        <authorList>
            <consortium name="DOE Joint Genome Institute"/>
            <consortium name="Mycorrhizal Genomics Consortium"/>
            <person name="Kohler A."/>
            <person name="Kuo A."/>
            <person name="Nagy L.G."/>
            <person name="Floudas D."/>
            <person name="Copeland A."/>
            <person name="Barry K.W."/>
            <person name="Cichocki N."/>
            <person name="Veneault-Fourrey C."/>
            <person name="LaButti K."/>
            <person name="Lindquist E.A."/>
            <person name="Lipzen A."/>
            <person name="Lundell T."/>
            <person name="Morin E."/>
            <person name="Murat C."/>
            <person name="Riley R."/>
            <person name="Ohm R."/>
            <person name="Sun H."/>
            <person name="Tunlid A."/>
            <person name="Henrissat B."/>
            <person name="Grigoriev I.V."/>
            <person name="Hibbett D.S."/>
            <person name="Martin F."/>
        </authorList>
    </citation>
    <scope>NUCLEOTIDE SEQUENCE [LARGE SCALE GENOMIC DNA]</scope>
    <source>
        <strain evidence="2">LaAM-08-1</strain>
    </source>
</reference>
<name>A0A0C9WWE4_9AGAR</name>
<reference evidence="1 2" key="1">
    <citation type="submission" date="2014-04" db="EMBL/GenBank/DDBJ databases">
        <authorList>
            <consortium name="DOE Joint Genome Institute"/>
            <person name="Kuo A."/>
            <person name="Kohler A."/>
            <person name="Nagy L.G."/>
            <person name="Floudas D."/>
            <person name="Copeland A."/>
            <person name="Barry K.W."/>
            <person name="Cichocki N."/>
            <person name="Veneault-Fourrey C."/>
            <person name="LaButti K."/>
            <person name="Lindquist E.A."/>
            <person name="Lipzen A."/>
            <person name="Lundell T."/>
            <person name="Morin E."/>
            <person name="Murat C."/>
            <person name="Sun H."/>
            <person name="Tunlid A."/>
            <person name="Henrissat B."/>
            <person name="Grigoriev I.V."/>
            <person name="Hibbett D.S."/>
            <person name="Martin F."/>
            <person name="Nordberg H.P."/>
            <person name="Cantor M.N."/>
            <person name="Hua S.X."/>
        </authorList>
    </citation>
    <scope>NUCLEOTIDE SEQUENCE [LARGE SCALE GENOMIC DNA]</scope>
    <source>
        <strain evidence="1 2">LaAM-08-1</strain>
    </source>
</reference>
<dbReference type="AlphaFoldDB" id="A0A0C9WWE4"/>
<feature type="non-terminal residue" evidence="1">
    <location>
        <position position="87"/>
    </location>
</feature>
<dbReference type="HOGENOM" id="CLU_2352272_0_0_1"/>
<keyword evidence="2" id="KW-1185">Reference proteome</keyword>
<organism evidence="1 2">
    <name type="scientific">Laccaria amethystina LaAM-08-1</name>
    <dbReference type="NCBI Taxonomy" id="1095629"/>
    <lineage>
        <taxon>Eukaryota</taxon>
        <taxon>Fungi</taxon>
        <taxon>Dikarya</taxon>
        <taxon>Basidiomycota</taxon>
        <taxon>Agaricomycotina</taxon>
        <taxon>Agaricomycetes</taxon>
        <taxon>Agaricomycetidae</taxon>
        <taxon>Agaricales</taxon>
        <taxon>Agaricineae</taxon>
        <taxon>Hydnangiaceae</taxon>
        <taxon>Laccaria</taxon>
    </lineage>
</organism>
<gene>
    <name evidence="1" type="ORF">K443DRAFT_117767</name>
</gene>
<proteinExistence type="predicted"/>
<evidence type="ECO:0000313" key="1">
    <source>
        <dbReference type="EMBL" id="KIJ89601.1"/>
    </source>
</evidence>
<protein>
    <submittedName>
        <fullName evidence="1">Uncharacterized protein</fullName>
    </submittedName>
</protein>
<evidence type="ECO:0000313" key="2">
    <source>
        <dbReference type="Proteomes" id="UP000054477"/>
    </source>
</evidence>
<accession>A0A0C9WWE4</accession>
<sequence length="87" mass="10579">LKGLKRLEACTFAFWRYCAFSFWWAGKRRDKRDKRRTLPRSRDIPHFLFWACLILLLCKMKGTRETRGARSCIPKIFRIFCCGRRIF</sequence>
<dbReference type="EMBL" id="KN839578">
    <property type="protein sequence ID" value="KIJ89601.1"/>
    <property type="molecule type" value="Genomic_DNA"/>
</dbReference>
<dbReference type="Proteomes" id="UP000054477">
    <property type="component" value="Unassembled WGS sequence"/>
</dbReference>